<feature type="compositionally biased region" description="Basic and acidic residues" evidence="1">
    <location>
        <begin position="33"/>
        <end position="46"/>
    </location>
</feature>
<dbReference type="PROSITE" id="PS50076">
    <property type="entry name" value="DNAJ_2"/>
    <property type="match status" value="1"/>
</dbReference>
<dbReference type="GO" id="GO:0005829">
    <property type="term" value="C:cytosol"/>
    <property type="evidence" value="ECO:0007669"/>
    <property type="project" value="TreeGrafter"/>
</dbReference>
<organism evidence="3 4">
    <name type="scientific">Rhinolophus ferrumequinum</name>
    <name type="common">Greater horseshoe bat</name>
    <dbReference type="NCBI Taxonomy" id="59479"/>
    <lineage>
        <taxon>Eukaryota</taxon>
        <taxon>Metazoa</taxon>
        <taxon>Chordata</taxon>
        <taxon>Craniata</taxon>
        <taxon>Vertebrata</taxon>
        <taxon>Euteleostomi</taxon>
        <taxon>Mammalia</taxon>
        <taxon>Eutheria</taxon>
        <taxon>Laurasiatheria</taxon>
        <taxon>Chiroptera</taxon>
        <taxon>Yinpterochiroptera</taxon>
        <taxon>Rhinolophoidea</taxon>
        <taxon>Rhinolophidae</taxon>
        <taxon>Rhinolophinae</taxon>
        <taxon>Rhinolophus</taxon>
    </lineage>
</organism>
<dbReference type="InterPro" id="IPR036869">
    <property type="entry name" value="J_dom_sf"/>
</dbReference>
<feature type="compositionally biased region" description="Polar residues" evidence="1">
    <location>
        <begin position="148"/>
        <end position="159"/>
    </location>
</feature>
<feature type="region of interest" description="Disordered" evidence="1">
    <location>
        <begin position="32"/>
        <end position="159"/>
    </location>
</feature>
<dbReference type="AlphaFoldDB" id="A0A7J7YII0"/>
<dbReference type="InterPro" id="IPR001623">
    <property type="entry name" value="DnaJ_domain"/>
</dbReference>
<feature type="domain" description="J" evidence="2">
    <location>
        <begin position="6"/>
        <end position="85"/>
    </location>
</feature>
<dbReference type="PANTHER" id="PTHR45006:SF1">
    <property type="entry name" value="DNAJ-LIKE PROTEIN 1"/>
    <property type="match status" value="1"/>
</dbReference>
<dbReference type="Proteomes" id="UP000585614">
    <property type="component" value="Unassembled WGS sequence"/>
</dbReference>
<evidence type="ECO:0000313" key="4">
    <source>
        <dbReference type="Proteomes" id="UP000585614"/>
    </source>
</evidence>
<accession>A0A7J7YII0</accession>
<gene>
    <name evidence="3" type="ORF">mRhiFer1_009948</name>
</gene>
<dbReference type="GO" id="GO:0016558">
    <property type="term" value="P:protein import into peroxisome matrix"/>
    <property type="evidence" value="ECO:0007669"/>
    <property type="project" value="TreeGrafter"/>
</dbReference>
<dbReference type="Gene3D" id="1.10.287.110">
    <property type="entry name" value="DnaJ domain"/>
    <property type="match status" value="1"/>
</dbReference>
<protein>
    <recommendedName>
        <fullName evidence="2">J domain-containing protein</fullName>
    </recommendedName>
</protein>
<dbReference type="CDD" id="cd06257">
    <property type="entry name" value="DnaJ"/>
    <property type="match status" value="1"/>
</dbReference>
<feature type="compositionally biased region" description="Polar residues" evidence="1">
    <location>
        <begin position="92"/>
        <end position="110"/>
    </location>
</feature>
<dbReference type="EMBL" id="JACAGC010000006">
    <property type="protein sequence ID" value="KAF6361722.1"/>
    <property type="molecule type" value="Genomic_DNA"/>
</dbReference>
<evidence type="ECO:0000313" key="3">
    <source>
        <dbReference type="EMBL" id="KAF6361722.1"/>
    </source>
</evidence>
<sequence>MVKETTYYDVLEVKLNATQEELKKAYRKLTLKYHPDENPNEGEKKSRGCVPLAQGTALGGGRTRHRASLGARPGCARKSGAERRGDTGAARDNSQSARRAQVTAPPQFSSVPRADRKGGPTLQRSLRRARGGAERGGATSALYLPDGNCSSDTGNYISQ</sequence>
<evidence type="ECO:0000259" key="2">
    <source>
        <dbReference type="PROSITE" id="PS50076"/>
    </source>
</evidence>
<evidence type="ECO:0000256" key="1">
    <source>
        <dbReference type="SAM" id="MobiDB-lite"/>
    </source>
</evidence>
<proteinExistence type="predicted"/>
<dbReference type="SMART" id="SM00271">
    <property type="entry name" value="DnaJ"/>
    <property type="match status" value="1"/>
</dbReference>
<dbReference type="PRINTS" id="PR00625">
    <property type="entry name" value="JDOMAIN"/>
</dbReference>
<dbReference type="Pfam" id="PF00226">
    <property type="entry name" value="DnaJ"/>
    <property type="match status" value="1"/>
</dbReference>
<dbReference type="InterPro" id="IPR052814">
    <property type="entry name" value="Peroxisomal_DnaJ"/>
</dbReference>
<dbReference type="PANTHER" id="PTHR45006">
    <property type="entry name" value="DNAJ-LIKE PROTEIN 1"/>
    <property type="match status" value="1"/>
</dbReference>
<dbReference type="SUPFAM" id="SSF46565">
    <property type="entry name" value="Chaperone J-domain"/>
    <property type="match status" value="1"/>
</dbReference>
<comment type="caution">
    <text evidence="3">The sequence shown here is derived from an EMBL/GenBank/DDBJ whole genome shotgun (WGS) entry which is preliminary data.</text>
</comment>
<name>A0A7J7YII0_RHIFE</name>
<reference evidence="3 4" key="1">
    <citation type="journal article" date="2020" name="Nature">
        <title>Six reference-quality genomes reveal evolution of bat adaptations.</title>
        <authorList>
            <person name="Jebb D."/>
            <person name="Huang Z."/>
            <person name="Pippel M."/>
            <person name="Hughes G.M."/>
            <person name="Lavrichenko K."/>
            <person name="Devanna P."/>
            <person name="Winkler S."/>
            <person name="Jermiin L.S."/>
            <person name="Skirmuntt E.C."/>
            <person name="Katzourakis A."/>
            <person name="Burkitt-Gray L."/>
            <person name="Ray D.A."/>
            <person name="Sullivan K.A.M."/>
            <person name="Roscito J.G."/>
            <person name="Kirilenko B.M."/>
            <person name="Davalos L.M."/>
            <person name="Corthals A.P."/>
            <person name="Power M.L."/>
            <person name="Jones G."/>
            <person name="Ransome R.D."/>
            <person name="Dechmann D.K.N."/>
            <person name="Locatelli A.G."/>
            <person name="Puechmaille S.J."/>
            <person name="Fedrigo O."/>
            <person name="Jarvis E.D."/>
            <person name="Hiller M."/>
            <person name="Vernes S.C."/>
            <person name="Myers E.W."/>
            <person name="Teeling E.C."/>
        </authorList>
    </citation>
    <scope>NUCLEOTIDE SEQUENCE [LARGE SCALE GENOMIC DNA]</scope>
    <source>
        <strain evidence="3">MRhiFer1</strain>
        <tissue evidence="3">Lung</tissue>
    </source>
</reference>